<accession>A0A271J520</accession>
<dbReference type="Proteomes" id="UP000216339">
    <property type="component" value="Unassembled WGS sequence"/>
</dbReference>
<sequence>MAKARTSRKSTPFEFETLSSKEAVERRSARGTRRSKYSPIGDQFKELGEDKVLAFQASKNEVQGVRNYMRRNFEGKHKVNSRRVDDDKYEVHISRA</sequence>
<evidence type="ECO:0000256" key="1">
    <source>
        <dbReference type="SAM" id="MobiDB-lite"/>
    </source>
</evidence>
<comment type="caution">
    <text evidence="2">The sequence shown here is derived from an EMBL/GenBank/DDBJ whole genome shotgun (WGS) entry which is preliminary data.</text>
</comment>
<dbReference type="OrthoDB" id="1524853at2"/>
<dbReference type="AlphaFoldDB" id="A0A271J520"/>
<proteinExistence type="predicted"/>
<feature type="region of interest" description="Disordered" evidence="1">
    <location>
        <begin position="19"/>
        <end position="40"/>
    </location>
</feature>
<dbReference type="EMBL" id="MQWD01000001">
    <property type="protein sequence ID" value="PAP78055.1"/>
    <property type="molecule type" value="Genomic_DNA"/>
</dbReference>
<protein>
    <submittedName>
        <fullName evidence="2">Uncharacterized protein</fullName>
    </submittedName>
</protein>
<reference evidence="2 3" key="1">
    <citation type="submission" date="2016-11" db="EMBL/GenBank/DDBJ databases">
        <title>Study of marine rhodopsin-containing bacteria.</title>
        <authorList>
            <person name="Yoshizawa S."/>
            <person name="Kumagai Y."/>
            <person name="Kogure K."/>
        </authorList>
    </citation>
    <scope>NUCLEOTIDE SEQUENCE [LARGE SCALE GENOMIC DNA]</scope>
    <source>
        <strain evidence="2 3">SAORIC-28</strain>
    </source>
</reference>
<keyword evidence="3" id="KW-1185">Reference proteome</keyword>
<organism evidence="2 3">
    <name type="scientific">Rubrivirga marina</name>
    <dbReference type="NCBI Taxonomy" id="1196024"/>
    <lineage>
        <taxon>Bacteria</taxon>
        <taxon>Pseudomonadati</taxon>
        <taxon>Rhodothermota</taxon>
        <taxon>Rhodothermia</taxon>
        <taxon>Rhodothermales</taxon>
        <taxon>Rubricoccaceae</taxon>
        <taxon>Rubrivirga</taxon>
    </lineage>
</organism>
<name>A0A271J520_9BACT</name>
<evidence type="ECO:0000313" key="3">
    <source>
        <dbReference type="Proteomes" id="UP000216339"/>
    </source>
</evidence>
<gene>
    <name evidence="2" type="ORF">BSZ37_17235</name>
</gene>
<dbReference type="RefSeq" id="WP_095511726.1">
    <property type="nucleotide sequence ID" value="NZ_MQWD01000001.1"/>
</dbReference>
<evidence type="ECO:0000313" key="2">
    <source>
        <dbReference type="EMBL" id="PAP78055.1"/>
    </source>
</evidence>